<protein>
    <submittedName>
        <fullName evidence="3">Uncharacterized protein</fullName>
    </submittedName>
</protein>
<dbReference type="OrthoDB" id="3265918at2759"/>
<proteinExistence type="predicted"/>
<feature type="region of interest" description="Disordered" evidence="2">
    <location>
        <begin position="710"/>
        <end position="792"/>
    </location>
</feature>
<feature type="compositionally biased region" description="Acidic residues" evidence="2">
    <location>
        <begin position="210"/>
        <end position="230"/>
    </location>
</feature>
<dbReference type="AlphaFoldDB" id="A0A167RA43"/>
<organism evidence="3 4">
    <name type="scientific">Calocera viscosa (strain TUFC12733)</name>
    <dbReference type="NCBI Taxonomy" id="1330018"/>
    <lineage>
        <taxon>Eukaryota</taxon>
        <taxon>Fungi</taxon>
        <taxon>Dikarya</taxon>
        <taxon>Basidiomycota</taxon>
        <taxon>Agaricomycotina</taxon>
        <taxon>Dacrymycetes</taxon>
        <taxon>Dacrymycetales</taxon>
        <taxon>Dacrymycetaceae</taxon>
        <taxon>Calocera</taxon>
    </lineage>
</organism>
<feature type="compositionally biased region" description="Basic and acidic residues" evidence="2">
    <location>
        <begin position="852"/>
        <end position="865"/>
    </location>
</feature>
<feature type="region of interest" description="Disordered" evidence="2">
    <location>
        <begin position="605"/>
        <end position="642"/>
    </location>
</feature>
<accession>A0A167RA43</accession>
<feature type="compositionally biased region" description="Low complexity" evidence="2">
    <location>
        <begin position="544"/>
        <end position="554"/>
    </location>
</feature>
<evidence type="ECO:0000313" key="3">
    <source>
        <dbReference type="EMBL" id="KZP00709.1"/>
    </source>
</evidence>
<feature type="compositionally biased region" description="Basic and acidic residues" evidence="2">
    <location>
        <begin position="262"/>
        <end position="272"/>
    </location>
</feature>
<dbReference type="EMBL" id="KV417268">
    <property type="protein sequence ID" value="KZP00709.1"/>
    <property type="molecule type" value="Genomic_DNA"/>
</dbReference>
<dbReference type="STRING" id="1330018.A0A167RA43"/>
<gene>
    <name evidence="3" type="ORF">CALVIDRAFT_552444</name>
</gene>
<feature type="region of interest" description="Disordered" evidence="2">
    <location>
        <begin position="817"/>
        <end position="874"/>
    </location>
</feature>
<sequence length="874" mass="97239">MLPGISGTLRHHHDVRCTCAAPLVRRLHGTPVVLASFLGGRRQKGKYLGPGIDGMGEMARRAPPLPELAKLPRVKHPILILSKSHRGNTDHLTIMGPLDSRQLPHPPVLAQDMPLLLRPTFIGSTDAPQIPLAAVRMIPTYNCDLFGIKAYPGSLLPEYESELARLGLVPPPFRDVYGIRESVGRMKWDEWFRKMKRHKVRDDPSADLQEVGDEGEEDGQEERSEEEDSELSAYEEITQVDNLSIESNRPMPRPSSLQPIEDGDKQDNRKEEDSEQSATAHTEQVLAMPPHYISYGAYRRSTRDILSVKVVLSKKRVAKSGVTRSKVGKRIKTAIKYIVERGMDVDQTGNLVMKEEDVGLSKWLLPDWHYIFHAQLPCFRHPLQGLIAHLRRGLQQIKIQAEQYAEEWAAAEQIMGEIKEAESAEREQKAMQEWEQDLETRRTNEDVLWTQLEKERVKARVDEAVKARADETVKTPVDEAVKAPVNQPDTAPVDETVEEPMYETFVEPADETVEEPVDETSDSVATHVGEMNVAHAVSALAAPATATTSPSDTITSDDAEVVPGSSRDGPSIEDILGSFEVDEDAGDIPEDVAVVAAVKSVSFVRSAKGQTRPQRRSQPPHLHFQFARPKQVSEPPPLDVEERASAQNGVDRRAYLLHAAEVVWKKRSSSSTVSGNLDLENDIKDDRPPLQTILSAPQAMVQARAADGIDKSLPRHGGISESKHPLSRLHHAEQRYGRAPLWTPSELPSLDPNTDHSTGLRTSPLITEPSTFLPPETIGSAERAESRRPRSRKAHFRDALFGEMHSLIPEAVERENDLGTPTTRGDHAGSTENQVWIDPDMDDIFGKLPRTPRPDSDRSDQRESDAQGNGQGRL</sequence>
<evidence type="ECO:0000256" key="1">
    <source>
        <dbReference type="SAM" id="Coils"/>
    </source>
</evidence>
<dbReference type="Proteomes" id="UP000076738">
    <property type="component" value="Unassembled WGS sequence"/>
</dbReference>
<reference evidence="3 4" key="1">
    <citation type="journal article" date="2016" name="Mol. Biol. Evol.">
        <title>Comparative Genomics of Early-Diverging Mushroom-Forming Fungi Provides Insights into the Origins of Lignocellulose Decay Capabilities.</title>
        <authorList>
            <person name="Nagy L.G."/>
            <person name="Riley R."/>
            <person name="Tritt A."/>
            <person name="Adam C."/>
            <person name="Daum C."/>
            <person name="Floudas D."/>
            <person name="Sun H."/>
            <person name="Yadav J.S."/>
            <person name="Pangilinan J."/>
            <person name="Larsson K.H."/>
            <person name="Matsuura K."/>
            <person name="Barry K."/>
            <person name="Labutti K."/>
            <person name="Kuo R."/>
            <person name="Ohm R.A."/>
            <person name="Bhattacharya S.S."/>
            <person name="Shirouzu T."/>
            <person name="Yoshinaga Y."/>
            <person name="Martin F.M."/>
            <person name="Grigoriev I.V."/>
            <person name="Hibbett D.S."/>
        </authorList>
    </citation>
    <scope>NUCLEOTIDE SEQUENCE [LARGE SCALE GENOMIC DNA]</scope>
    <source>
        <strain evidence="3 4">TUFC12733</strain>
    </source>
</reference>
<feature type="region of interest" description="Disordered" evidence="2">
    <location>
        <begin position="202"/>
        <end position="285"/>
    </location>
</feature>
<evidence type="ECO:0000256" key="2">
    <source>
        <dbReference type="SAM" id="MobiDB-lite"/>
    </source>
</evidence>
<keyword evidence="1" id="KW-0175">Coiled coil</keyword>
<evidence type="ECO:0000313" key="4">
    <source>
        <dbReference type="Proteomes" id="UP000076738"/>
    </source>
</evidence>
<keyword evidence="4" id="KW-1185">Reference proteome</keyword>
<feature type="coiled-coil region" evidence="1">
    <location>
        <begin position="387"/>
        <end position="444"/>
    </location>
</feature>
<name>A0A167RA43_CALVF</name>
<feature type="compositionally biased region" description="Polar residues" evidence="2">
    <location>
        <begin position="751"/>
        <end position="770"/>
    </location>
</feature>
<feature type="region of interest" description="Disordered" evidence="2">
    <location>
        <begin position="544"/>
        <end position="573"/>
    </location>
</feature>